<keyword evidence="1" id="KW-0732">Signal</keyword>
<dbReference type="Proteomes" id="UP000694892">
    <property type="component" value="Chromosome 3L"/>
</dbReference>
<evidence type="ECO:0000256" key="1">
    <source>
        <dbReference type="SAM" id="SignalP"/>
    </source>
</evidence>
<protein>
    <recommendedName>
        <fullName evidence="4">Interleukin-4</fullName>
    </recommendedName>
</protein>
<proteinExistence type="predicted"/>
<sequence>MQILRMFLLCAAFGAFVMCKPQSMVEIEEFEKEFYPFLVSSENNSLAKIMVLKRIDKHMIKCKCASAQLKHIWEYVNKSGDPSSIQVKKMLTMLDSLIAKTPSNPLTENKCQFNGLMPHQSKNDFQKFFKRFNENDCSPEARM</sequence>
<organism evidence="2 3">
    <name type="scientific">Xenopus laevis</name>
    <name type="common">African clawed frog</name>
    <dbReference type="NCBI Taxonomy" id="8355"/>
    <lineage>
        <taxon>Eukaryota</taxon>
        <taxon>Metazoa</taxon>
        <taxon>Chordata</taxon>
        <taxon>Craniata</taxon>
        <taxon>Vertebrata</taxon>
        <taxon>Euteleostomi</taxon>
        <taxon>Amphibia</taxon>
        <taxon>Batrachia</taxon>
        <taxon>Anura</taxon>
        <taxon>Pipoidea</taxon>
        <taxon>Pipidae</taxon>
        <taxon>Xenopodinae</taxon>
        <taxon>Xenopus</taxon>
        <taxon>Xenopus</taxon>
    </lineage>
</organism>
<reference evidence="3" key="1">
    <citation type="journal article" date="2016" name="Nature">
        <title>Genome evolution in the allotetraploid frog Xenopus laevis.</title>
        <authorList>
            <person name="Session A.M."/>
            <person name="Uno Y."/>
            <person name="Kwon T."/>
            <person name="Chapman J.A."/>
            <person name="Toyoda A."/>
            <person name="Takahashi S."/>
            <person name="Fukui A."/>
            <person name="Hikosaka A."/>
            <person name="Suzuki A."/>
            <person name="Kondo M."/>
            <person name="van Heeringen S.J."/>
            <person name="Quigley I."/>
            <person name="Heinz S."/>
            <person name="Ogino H."/>
            <person name="Ochi H."/>
            <person name="Hellsten U."/>
            <person name="Lyons J.B."/>
            <person name="Simakov O."/>
            <person name="Putnam N."/>
            <person name="Stites J."/>
            <person name="Kuroki Y."/>
            <person name="Tanaka T."/>
            <person name="Michiue T."/>
            <person name="Watanabe M."/>
            <person name="Bogdanovic O."/>
            <person name="Lister R."/>
            <person name="Georgiou G."/>
            <person name="Paranjpe S.S."/>
            <person name="van Kruijsbergen I."/>
            <person name="Shu S."/>
            <person name="Carlson J."/>
            <person name="Kinoshita T."/>
            <person name="Ohta Y."/>
            <person name="Mawaribuchi S."/>
            <person name="Jenkins J."/>
            <person name="Grimwood J."/>
            <person name="Schmutz J."/>
            <person name="Mitros T."/>
            <person name="Mozaffari S.V."/>
            <person name="Suzuki Y."/>
            <person name="Haramoto Y."/>
            <person name="Yamamoto T.S."/>
            <person name="Takagi C."/>
            <person name="Heald R."/>
            <person name="Miller K."/>
            <person name="Haudenschild C."/>
            <person name="Kitzman J."/>
            <person name="Nakayama T."/>
            <person name="Izutsu Y."/>
            <person name="Robert J."/>
            <person name="Fortriede J."/>
            <person name="Burns K."/>
            <person name="Lotay V."/>
            <person name="Karimi K."/>
            <person name="Yasuoka Y."/>
            <person name="Dichmann D.S."/>
            <person name="Flajnik M.F."/>
            <person name="Houston D.W."/>
            <person name="Shendure J."/>
            <person name="DuPasquier L."/>
            <person name="Vize P.D."/>
            <person name="Zorn A.M."/>
            <person name="Ito M."/>
            <person name="Marcotte E.M."/>
            <person name="Wallingford J.B."/>
            <person name="Ito Y."/>
            <person name="Asashima M."/>
            <person name="Ueno N."/>
            <person name="Matsuda Y."/>
            <person name="Veenstra G.J."/>
            <person name="Fujiyama A."/>
            <person name="Harland R.M."/>
            <person name="Taira M."/>
            <person name="Rokhsar D.S."/>
        </authorList>
    </citation>
    <scope>NUCLEOTIDE SEQUENCE [LARGE SCALE GENOMIC DNA]</scope>
    <source>
        <strain evidence="3">J</strain>
    </source>
</reference>
<evidence type="ECO:0000313" key="3">
    <source>
        <dbReference type="Proteomes" id="UP000694892"/>
    </source>
</evidence>
<feature type="chain" id="PRO_5038135863" description="Interleukin-4" evidence="1">
    <location>
        <begin position="20"/>
        <end position="143"/>
    </location>
</feature>
<accession>A0A974DBZ4</accession>
<dbReference type="EMBL" id="CM004470">
    <property type="protein sequence ID" value="OCT88540.1"/>
    <property type="molecule type" value="Genomic_DNA"/>
</dbReference>
<name>A0A974DBZ4_XENLA</name>
<feature type="signal peptide" evidence="1">
    <location>
        <begin position="1"/>
        <end position="19"/>
    </location>
</feature>
<evidence type="ECO:0008006" key="4">
    <source>
        <dbReference type="Google" id="ProtNLM"/>
    </source>
</evidence>
<dbReference type="AlphaFoldDB" id="A0A974DBZ4"/>
<evidence type="ECO:0000313" key="2">
    <source>
        <dbReference type="EMBL" id="OCT88540.1"/>
    </source>
</evidence>
<gene>
    <name evidence="2" type="ORF">XELAEV_18017169mg</name>
</gene>